<dbReference type="EMBL" id="MVBK01000044">
    <property type="protein sequence ID" value="OOG24812.1"/>
    <property type="molecule type" value="Genomic_DNA"/>
</dbReference>
<evidence type="ECO:0000313" key="2">
    <source>
        <dbReference type="EMBL" id="OOG24812.1"/>
    </source>
</evidence>
<dbReference type="InterPro" id="IPR043519">
    <property type="entry name" value="NT_sf"/>
</dbReference>
<comment type="caution">
    <text evidence="2">The sequence shown here is derived from an EMBL/GenBank/DDBJ whole genome shotgun (WGS) entry which is preliminary data.</text>
</comment>
<dbReference type="PANTHER" id="PTHR43449:SF1">
    <property type="entry name" value="POLYMERASE BETA NUCLEOTIDYLTRANSFERASE DOMAIN-CONTAINING PROTEIN"/>
    <property type="match status" value="1"/>
</dbReference>
<dbReference type="AlphaFoldDB" id="A0A1V3NIY5"/>
<protein>
    <recommendedName>
        <fullName evidence="1">Polymerase nucleotidyl transferase domain-containing protein</fullName>
    </recommendedName>
</protein>
<organism evidence="2 3">
    <name type="scientific">Thioalkalivibrio denitrificans</name>
    <dbReference type="NCBI Taxonomy" id="108003"/>
    <lineage>
        <taxon>Bacteria</taxon>
        <taxon>Pseudomonadati</taxon>
        <taxon>Pseudomonadota</taxon>
        <taxon>Gammaproteobacteria</taxon>
        <taxon>Chromatiales</taxon>
        <taxon>Ectothiorhodospiraceae</taxon>
        <taxon>Thioalkalivibrio</taxon>
    </lineage>
</organism>
<keyword evidence="3" id="KW-1185">Reference proteome</keyword>
<feature type="domain" description="Polymerase nucleotidyl transferase" evidence="1">
    <location>
        <begin position="46"/>
        <end position="97"/>
    </location>
</feature>
<dbReference type="CDD" id="cd05403">
    <property type="entry name" value="NT_KNTase_like"/>
    <property type="match status" value="1"/>
</dbReference>
<name>A0A1V3NIY5_9GAMM</name>
<proteinExistence type="predicted"/>
<sequence>MRMKPSTESGWKDNDAARNLRVQVARAREVRQQRLVEALRERVRAALNASPPIAARVYLFGSWATGNFDGESDVDLLIIATDESDVREAQRRLMEVGDDVLAFSRQDWERRVSGNSPFVERLVSERLLLVETGREAV</sequence>
<dbReference type="Proteomes" id="UP000189462">
    <property type="component" value="Unassembled WGS sequence"/>
</dbReference>
<dbReference type="Pfam" id="PF01909">
    <property type="entry name" value="NTP_transf_2"/>
    <property type="match status" value="1"/>
</dbReference>
<dbReference type="InterPro" id="IPR002934">
    <property type="entry name" value="Polymerase_NTP_transf_dom"/>
</dbReference>
<accession>A0A1V3NIY5</accession>
<dbReference type="PANTHER" id="PTHR43449">
    <property type="entry name" value="NUCLEOTIDYLTRANSFERASE"/>
    <property type="match status" value="1"/>
</dbReference>
<dbReference type="OrthoDB" id="1682923at2"/>
<evidence type="ECO:0000259" key="1">
    <source>
        <dbReference type="Pfam" id="PF01909"/>
    </source>
</evidence>
<dbReference type="Gene3D" id="3.30.460.10">
    <property type="entry name" value="Beta Polymerase, domain 2"/>
    <property type="match status" value="1"/>
</dbReference>
<reference evidence="2 3" key="1">
    <citation type="submission" date="2017-02" db="EMBL/GenBank/DDBJ databases">
        <title>Genomic diversity within the haloalkaliphilic genus Thioalkalivibrio.</title>
        <authorList>
            <person name="Ahn A.-C."/>
            <person name="Meier-Kolthoff J."/>
            <person name="Overmars L."/>
            <person name="Richter M."/>
            <person name="Woyke T."/>
            <person name="Sorokin D.Y."/>
            <person name="Muyzer G."/>
        </authorList>
    </citation>
    <scope>NUCLEOTIDE SEQUENCE [LARGE SCALE GENOMIC DNA]</scope>
    <source>
        <strain evidence="2 3">ALJD</strain>
    </source>
</reference>
<evidence type="ECO:0000313" key="3">
    <source>
        <dbReference type="Proteomes" id="UP000189462"/>
    </source>
</evidence>
<dbReference type="GO" id="GO:0016779">
    <property type="term" value="F:nucleotidyltransferase activity"/>
    <property type="evidence" value="ECO:0007669"/>
    <property type="project" value="InterPro"/>
</dbReference>
<dbReference type="SUPFAM" id="SSF81301">
    <property type="entry name" value="Nucleotidyltransferase"/>
    <property type="match status" value="1"/>
</dbReference>
<gene>
    <name evidence="2" type="ORF">B1C78_08300</name>
</gene>
<dbReference type="STRING" id="108003.B1C78_08300"/>